<evidence type="ECO:0000256" key="1">
    <source>
        <dbReference type="ARBA" id="ARBA00008059"/>
    </source>
</evidence>
<evidence type="ECO:0000259" key="4">
    <source>
        <dbReference type="SMART" id="SM00382"/>
    </source>
</evidence>
<dbReference type="PANTHER" id="PTHR30050">
    <property type="entry name" value="CHROMOSOMAL REPLICATION INITIATOR PROTEIN DNAA"/>
    <property type="match status" value="1"/>
</dbReference>
<dbReference type="InterPro" id="IPR028350">
    <property type="entry name" value="DNAC/IstB-like"/>
</dbReference>
<dbReference type="Gene3D" id="3.40.50.300">
    <property type="entry name" value="P-loop containing nucleotide triphosphate hydrolases"/>
    <property type="match status" value="1"/>
</dbReference>
<dbReference type="Proteomes" id="UP000316614">
    <property type="component" value="Chromosome"/>
</dbReference>
<dbReference type="GO" id="GO:0005524">
    <property type="term" value="F:ATP binding"/>
    <property type="evidence" value="ECO:0007669"/>
    <property type="project" value="UniProtKB-KW"/>
</dbReference>
<dbReference type="GO" id="GO:0006260">
    <property type="term" value="P:DNA replication"/>
    <property type="evidence" value="ECO:0007669"/>
    <property type="project" value="TreeGrafter"/>
</dbReference>
<dbReference type="InterPro" id="IPR027417">
    <property type="entry name" value="P-loop_NTPase"/>
</dbReference>
<evidence type="ECO:0000313" key="6">
    <source>
        <dbReference type="Proteomes" id="UP000316614"/>
    </source>
</evidence>
<feature type="domain" description="AAA+ ATPase" evidence="4">
    <location>
        <begin position="97"/>
        <end position="230"/>
    </location>
</feature>
<organism evidence="5 6">
    <name type="scientific">Echinicola soli</name>
    <dbReference type="NCBI Taxonomy" id="2591634"/>
    <lineage>
        <taxon>Bacteria</taxon>
        <taxon>Pseudomonadati</taxon>
        <taxon>Bacteroidota</taxon>
        <taxon>Cytophagia</taxon>
        <taxon>Cytophagales</taxon>
        <taxon>Cyclobacteriaceae</taxon>
        <taxon>Echinicola</taxon>
    </lineage>
</organism>
<proteinExistence type="inferred from homology"/>
<dbReference type="OrthoDB" id="8064373at2"/>
<evidence type="ECO:0000256" key="2">
    <source>
        <dbReference type="ARBA" id="ARBA00022741"/>
    </source>
</evidence>
<sequence>MPNPIETQLIKLRLHGMRQTLATLQETRKNQSLSLTEGLELMLQAEVQERDNRRFKRLESNAGFRYRASLEELSLDRTRGLDDMLLTTLATGEYMEHGDAVLITGATGCGKSYLASALGHQACVHGKKVAYFNTQKLMLKIKMVRLDGTVLKFFDKMARTDLLILDDFGLTHLDKQQQMDFMELIEDRHGKKSTVIVSQLPVSSWYDVIGEPTIADAILDRLVHASYRIELKGESLRKKM</sequence>
<dbReference type="SUPFAM" id="SSF52540">
    <property type="entry name" value="P-loop containing nucleoside triphosphate hydrolases"/>
    <property type="match status" value="1"/>
</dbReference>
<accession>A0A514CMW1</accession>
<dbReference type="Pfam" id="PF01695">
    <property type="entry name" value="IstB_IS21"/>
    <property type="match status" value="1"/>
</dbReference>
<keyword evidence="3 5" id="KW-0067">ATP-binding</keyword>
<protein>
    <submittedName>
        <fullName evidence="5">ATP-binding protein</fullName>
    </submittedName>
</protein>
<dbReference type="KEGG" id="echi:FKX85_19750"/>
<dbReference type="RefSeq" id="WP_141616356.1">
    <property type="nucleotide sequence ID" value="NZ_CP041253.1"/>
</dbReference>
<dbReference type="InterPro" id="IPR003593">
    <property type="entry name" value="AAA+_ATPase"/>
</dbReference>
<name>A0A514CMW1_9BACT</name>
<dbReference type="SMART" id="SM00382">
    <property type="entry name" value="AAA"/>
    <property type="match status" value="1"/>
</dbReference>
<keyword evidence="6" id="KW-1185">Reference proteome</keyword>
<comment type="similarity">
    <text evidence="1">Belongs to the IS21/IS1162 putative ATP-binding protein family.</text>
</comment>
<dbReference type="PIRSF" id="PIRSF003073">
    <property type="entry name" value="DNAC_TnpB_IstB"/>
    <property type="match status" value="1"/>
</dbReference>
<evidence type="ECO:0000313" key="5">
    <source>
        <dbReference type="EMBL" id="QDH81141.1"/>
    </source>
</evidence>
<reference evidence="5 6" key="1">
    <citation type="submission" date="2019-06" db="EMBL/GenBank/DDBJ databases">
        <title>Echinicola alkalisoli sp. nov. isolated from saline soil.</title>
        <authorList>
            <person name="Sun J.-Q."/>
            <person name="Xu L."/>
        </authorList>
    </citation>
    <scope>NUCLEOTIDE SEQUENCE [LARGE SCALE GENOMIC DNA]</scope>
    <source>
        <strain evidence="5 6">LN3S3</strain>
    </source>
</reference>
<keyword evidence="2" id="KW-0547">Nucleotide-binding</keyword>
<dbReference type="InterPro" id="IPR002611">
    <property type="entry name" value="IstB_ATP-bd"/>
</dbReference>
<dbReference type="PANTHER" id="PTHR30050:SF4">
    <property type="entry name" value="ATP-BINDING PROTEIN RV3427C IN INSERTION SEQUENCE-RELATED"/>
    <property type="match status" value="1"/>
</dbReference>
<dbReference type="EMBL" id="CP041253">
    <property type="protein sequence ID" value="QDH81141.1"/>
    <property type="molecule type" value="Genomic_DNA"/>
</dbReference>
<evidence type="ECO:0000256" key="3">
    <source>
        <dbReference type="ARBA" id="ARBA00022840"/>
    </source>
</evidence>
<gene>
    <name evidence="5" type="ORF">FKX85_19750</name>
</gene>
<dbReference type="NCBIfam" id="NF038214">
    <property type="entry name" value="IS21_help_AAA"/>
    <property type="match status" value="1"/>
</dbReference>
<dbReference type="InterPro" id="IPR047661">
    <property type="entry name" value="IstB"/>
</dbReference>
<dbReference type="CDD" id="cd00009">
    <property type="entry name" value="AAA"/>
    <property type="match status" value="1"/>
</dbReference>
<dbReference type="AlphaFoldDB" id="A0A514CMW1"/>